<feature type="domain" description="Luciferase-like" evidence="1">
    <location>
        <begin position="12"/>
        <end position="192"/>
    </location>
</feature>
<name>A0A381VEN6_9ZZZZ</name>
<dbReference type="GO" id="GO:0016705">
    <property type="term" value="F:oxidoreductase activity, acting on paired donors, with incorporation or reduction of molecular oxygen"/>
    <property type="evidence" value="ECO:0007669"/>
    <property type="project" value="InterPro"/>
</dbReference>
<feature type="non-terminal residue" evidence="2">
    <location>
        <position position="198"/>
    </location>
</feature>
<dbReference type="InterPro" id="IPR036661">
    <property type="entry name" value="Luciferase-like_sf"/>
</dbReference>
<dbReference type="EMBL" id="UINC01008557">
    <property type="protein sequence ID" value="SVA38491.1"/>
    <property type="molecule type" value="Genomic_DNA"/>
</dbReference>
<evidence type="ECO:0000313" key="2">
    <source>
        <dbReference type="EMBL" id="SVA38491.1"/>
    </source>
</evidence>
<dbReference type="Pfam" id="PF00296">
    <property type="entry name" value="Bac_luciferase"/>
    <property type="match status" value="1"/>
</dbReference>
<dbReference type="PANTHER" id="PTHR30137">
    <property type="entry name" value="LUCIFERASE-LIKE MONOOXYGENASE"/>
    <property type="match status" value="1"/>
</dbReference>
<dbReference type="GO" id="GO:0005829">
    <property type="term" value="C:cytosol"/>
    <property type="evidence" value="ECO:0007669"/>
    <property type="project" value="TreeGrafter"/>
</dbReference>
<dbReference type="InterPro" id="IPR011251">
    <property type="entry name" value="Luciferase-like_dom"/>
</dbReference>
<accession>A0A381VEN6</accession>
<dbReference type="PANTHER" id="PTHR30137:SF6">
    <property type="entry name" value="LUCIFERASE-LIKE MONOOXYGENASE"/>
    <property type="match status" value="1"/>
</dbReference>
<protein>
    <recommendedName>
        <fullName evidence="1">Luciferase-like domain-containing protein</fullName>
    </recommendedName>
</protein>
<organism evidence="2">
    <name type="scientific">marine metagenome</name>
    <dbReference type="NCBI Taxonomy" id="408172"/>
    <lineage>
        <taxon>unclassified sequences</taxon>
        <taxon>metagenomes</taxon>
        <taxon>ecological metagenomes</taxon>
    </lineage>
</organism>
<reference evidence="2" key="1">
    <citation type="submission" date="2018-05" db="EMBL/GenBank/DDBJ databases">
        <authorList>
            <person name="Lanie J.A."/>
            <person name="Ng W.-L."/>
            <person name="Kazmierczak K.M."/>
            <person name="Andrzejewski T.M."/>
            <person name="Davidsen T.M."/>
            <person name="Wayne K.J."/>
            <person name="Tettelin H."/>
            <person name="Glass J.I."/>
            <person name="Rusch D."/>
            <person name="Podicherti R."/>
            <person name="Tsui H.-C.T."/>
            <person name="Winkler M.E."/>
        </authorList>
    </citation>
    <scope>NUCLEOTIDE SEQUENCE</scope>
</reference>
<dbReference type="SUPFAM" id="SSF51679">
    <property type="entry name" value="Bacterial luciferase-like"/>
    <property type="match status" value="1"/>
</dbReference>
<dbReference type="InterPro" id="IPR050766">
    <property type="entry name" value="Bact_Lucif_Oxidored"/>
</dbReference>
<dbReference type="AlphaFoldDB" id="A0A381VEN6"/>
<sequence length="198" mass="21623">VFILRFDLRIPPFVDGLTPADQYREFLEMIRWADQRGFAAVVLSEHHGTEDGYMSAPLVLAGAVLGATRNLFCSVSALLLPLHDPLRAAEDIAALDRLAPGRLKVVVGVGYRVEEFEMFGRDRSQRGRSAEEAVRVILRAWEGEPFEIEGRAIRVTPPPASPPASLLAIGGSVEASARRAARLGLSFVPTLYDDALAE</sequence>
<dbReference type="Gene3D" id="3.20.20.30">
    <property type="entry name" value="Luciferase-like domain"/>
    <property type="match status" value="1"/>
</dbReference>
<proteinExistence type="predicted"/>
<gene>
    <name evidence="2" type="ORF">METZ01_LOCUS91345</name>
</gene>
<feature type="non-terminal residue" evidence="2">
    <location>
        <position position="1"/>
    </location>
</feature>
<evidence type="ECO:0000259" key="1">
    <source>
        <dbReference type="Pfam" id="PF00296"/>
    </source>
</evidence>